<dbReference type="SMART" id="SM00880">
    <property type="entry name" value="CHAD"/>
    <property type="match status" value="1"/>
</dbReference>
<dbReference type="AlphaFoldDB" id="A0A846MA58"/>
<keyword evidence="4" id="KW-1185">Reference proteome</keyword>
<protein>
    <submittedName>
        <fullName evidence="3">Inorganic triphosphatase YgiF</fullName>
    </submittedName>
</protein>
<dbReference type="Pfam" id="PF01928">
    <property type="entry name" value="CYTH"/>
    <property type="match status" value="1"/>
</dbReference>
<dbReference type="PANTHER" id="PTHR39569:SF1">
    <property type="entry name" value="INORGANIC TRIPHOSPHATASE"/>
    <property type="match status" value="1"/>
</dbReference>
<reference evidence="3 4" key="1">
    <citation type="submission" date="2020-03" db="EMBL/GenBank/DDBJ databases">
        <title>Genomic Encyclopedia of Type Strains, Phase IV (KMG-IV): sequencing the most valuable type-strain genomes for metagenomic binning, comparative biology and taxonomic classification.</title>
        <authorList>
            <person name="Goeker M."/>
        </authorList>
    </citation>
    <scope>NUCLEOTIDE SEQUENCE [LARGE SCALE GENOMIC DNA]</scope>
    <source>
        <strain evidence="3 4">DSM 21299</strain>
    </source>
</reference>
<dbReference type="InterPro" id="IPR039013">
    <property type="entry name" value="YgiF"/>
</dbReference>
<evidence type="ECO:0000313" key="4">
    <source>
        <dbReference type="Proteomes" id="UP000576821"/>
    </source>
</evidence>
<dbReference type="Pfam" id="PF05235">
    <property type="entry name" value="CHAD"/>
    <property type="match status" value="1"/>
</dbReference>
<dbReference type="CDD" id="cd07756">
    <property type="entry name" value="CYTH-like_Pase_CHAD"/>
    <property type="match status" value="1"/>
</dbReference>
<accession>A0A846MA58</accession>
<organism evidence="3 4">
    <name type="scientific">Sphingobium vermicomposti</name>
    <dbReference type="NCBI Taxonomy" id="529005"/>
    <lineage>
        <taxon>Bacteria</taxon>
        <taxon>Pseudomonadati</taxon>
        <taxon>Pseudomonadota</taxon>
        <taxon>Alphaproteobacteria</taxon>
        <taxon>Sphingomonadales</taxon>
        <taxon>Sphingomonadaceae</taxon>
        <taxon>Sphingobium</taxon>
    </lineage>
</organism>
<dbReference type="SUPFAM" id="SSF55154">
    <property type="entry name" value="CYTH-like phosphatases"/>
    <property type="match status" value="1"/>
</dbReference>
<proteinExistence type="predicted"/>
<evidence type="ECO:0000259" key="1">
    <source>
        <dbReference type="PROSITE" id="PS51707"/>
    </source>
</evidence>
<dbReference type="GO" id="GO:0050355">
    <property type="term" value="F:inorganic triphosphate phosphatase activity"/>
    <property type="evidence" value="ECO:0007669"/>
    <property type="project" value="InterPro"/>
</dbReference>
<comment type="caution">
    <text evidence="3">The sequence shown here is derived from an EMBL/GenBank/DDBJ whole genome shotgun (WGS) entry which is preliminary data.</text>
</comment>
<dbReference type="SMART" id="SM01118">
    <property type="entry name" value="CYTH"/>
    <property type="match status" value="1"/>
</dbReference>
<dbReference type="InterPro" id="IPR007899">
    <property type="entry name" value="CHAD_dom"/>
</dbReference>
<dbReference type="PROSITE" id="PS51707">
    <property type="entry name" value="CYTH"/>
    <property type="match status" value="1"/>
</dbReference>
<dbReference type="Gene3D" id="1.40.20.10">
    <property type="entry name" value="CHAD domain"/>
    <property type="match status" value="1"/>
</dbReference>
<feature type="domain" description="CHAD" evidence="2">
    <location>
        <begin position="211"/>
        <end position="480"/>
    </location>
</feature>
<dbReference type="InterPro" id="IPR033469">
    <property type="entry name" value="CYTH-like_dom_sf"/>
</dbReference>
<name>A0A846MA58_9SPHN</name>
<dbReference type="InterPro" id="IPR023577">
    <property type="entry name" value="CYTH_domain"/>
</dbReference>
<dbReference type="Proteomes" id="UP000576821">
    <property type="component" value="Unassembled WGS sequence"/>
</dbReference>
<dbReference type="InterPro" id="IPR038186">
    <property type="entry name" value="CHAD_dom_sf"/>
</dbReference>
<dbReference type="GO" id="GO:0046872">
    <property type="term" value="F:metal ion binding"/>
    <property type="evidence" value="ECO:0007669"/>
    <property type="project" value="TreeGrafter"/>
</dbReference>
<dbReference type="PROSITE" id="PS51708">
    <property type="entry name" value="CHAD"/>
    <property type="match status" value="1"/>
</dbReference>
<feature type="domain" description="CYTH" evidence="1">
    <location>
        <begin position="2"/>
        <end position="197"/>
    </location>
</feature>
<sequence length="480" mass="53873">MNQEIELKLELPREAVEAFEQSSLIPDPGERAELSAIYFDTPDRLLRRQGYSLRIRRSGAKRVQTVKADSAEGGGGLFARGEWEMPVADDRPVIDTRTPLAAALGDAAESIEPIFHVDVERRTWILEEQSGRAEMVLDKGFIRAGEREAPICEIELELKAGDPSALFALARRIEGVAPIRLGVAAKAERGYRLLDAAPVSFKAEPVDLKPGSDPRQAFRTIVRACVRHYRLNEALLIDHYDPQALHQARVAIRRLRSALTLFKPMLEAQQVVRFQDELRWLAQLMGEARDLDVLVEGVGQGDLHEQIEAVRDRVHADVLEALGSRRVRGLMIDVAEWLTLDAARESDSGSADAFAADRLQHVYQWVVKHGRHMTKLDDEHRHAVRKKAKKLRYASEFFAGLFSETKKGRKRHAHFIDALEALQDKLGALNDRVSRPELLKRHGFDMSKQPDAFGGKGRKKLIAGAAKAHADLADVATFWR</sequence>
<dbReference type="RefSeq" id="WP_167303663.1">
    <property type="nucleotide sequence ID" value="NZ_JAASQR010000003.1"/>
</dbReference>
<dbReference type="Gene3D" id="2.40.320.10">
    <property type="entry name" value="Hypothetical Protein Pfu-838710-001"/>
    <property type="match status" value="1"/>
</dbReference>
<evidence type="ECO:0000313" key="3">
    <source>
        <dbReference type="EMBL" id="NIJ17014.1"/>
    </source>
</evidence>
<dbReference type="EMBL" id="JAASQR010000003">
    <property type="protein sequence ID" value="NIJ17014.1"/>
    <property type="molecule type" value="Genomic_DNA"/>
</dbReference>
<gene>
    <name evidence="3" type="ORF">FHS54_002003</name>
</gene>
<evidence type="ECO:0000259" key="2">
    <source>
        <dbReference type="PROSITE" id="PS51708"/>
    </source>
</evidence>
<dbReference type="PANTHER" id="PTHR39569">
    <property type="entry name" value="INORGANIC TRIPHOSPHATASE"/>
    <property type="match status" value="1"/>
</dbReference>